<organism evidence="1 2">
    <name type="scientific">Actinoallomurus iriomotensis</name>
    <dbReference type="NCBI Taxonomy" id="478107"/>
    <lineage>
        <taxon>Bacteria</taxon>
        <taxon>Bacillati</taxon>
        <taxon>Actinomycetota</taxon>
        <taxon>Actinomycetes</taxon>
        <taxon>Streptosporangiales</taxon>
        <taxon>Thermomonosporaceae</taxon>
        <taxon>Actinoallomurus</taxon>
    </lineage>
</organism>
<dbReference type="SUPFAM" id="SSF47413">
    <property type="entry name" value="lambda repressor-like DNA-binding domains"/>
    <property type="match status" value="1"/>
</dbReference>
<evidence type="ECO:0000313" key="1">
    <source>
        <dbReference type="EMBL" id="GLY74827.1"/>
    </source>
</evidence>
<evidence type="ECO:0000313" key="2">
    <source>
        <dbReference type="Proteomes" id="UP001165135"/>
    </source>
</evidence>
<name>A0A9W6VPV2_9ACTN</name>
<dbReference type="EMBL" id="BSTJ01000003">
    <property type="protein sequence ID" value="GLY74827.1"/>
    <property type="molecule type" value="Genomic_DNA"/>
</dbReference>
<gene>
    <name evidence="1" type="ORF">Airi01_030940</name>
</gene>
<dbReference type="InterPro" id="IPR010982">
    <property type="entry name" value="Lambda_DNA-bd_dom_sf"/>
</dbReference>
<protein>
    <submittedName>
        <fullName evidence="1">Uncharacterized protein</fullName>
    </submittedName>
</protein>
<proteinExistence type="predicted"/>
<sequence>MSEWVTVVGAALRERRVSNNAAAQMVGVSPATFAAWMSGATRPNVEALPAIAKVSGLALWRLHELAGYLPENYSPAVMATQAIESQQRLYADVRRWSEQALTASGLGAAARAAGLILQRDPGWQVIIRPELRGIEHALAPHTVIGLERSRPSGESLLALRQKIENDLGAALAALGVIWRHHDVPGWRERPALLLEVPEDEQTRGRGLAPMTDFPTTVVTLGIPWTHAELVGSLIADAIDYGYRNMKTDACAEAGLLMGADQETVGRAAAQIFTASLLHPRSRLLDRMVWSCAFPDALTDVPQLLPRADQETFVIYVRVGPQLIQRSAEVSGYDPDKCLLTAKKLESACEELPAQRGMIVDIPDARVFSDNDFELFQHRMTDAAVDAALTCLRHMLQIRNLPASRKWHGYLGRI</sequence>
<dbReference type="InterPro" id="IPR001387">
    <property type="entry name" value="Cro/C1-type_HTH"/>
</dbReference>
<dbReference type="AlphaFoldDB" id="A0A9W6VPV2"/>
<dbReference type="Proteomes" id="UP001165135">
    <property type="component" value="Unassembled WGS sequence"/>
</dbReference>
<dbReference type="GO" id="GO:0003677">
    <property type="term" value="F:DNA binding"/>
    <property type="evidence" value="ECO:0007669"/>
    <property type="project" value="InterPro"/>
</dbReference>
<dbReference type="Gene3D" id="1.10.260.40">
    <property type="entry name" value="lambda repressor-like DNA-binding domains"/>
    <property type="match status" value="1"/>
</dbReference>
<comment type="caution">
    <text evidence="1">The sequence shown here is derived from an EMBL/GenBank/DDBJ whole genome shotgun (WGS) entry which is preliminary data.</text>
</comment>
<reference evidence="1" key="1">
    <citation type="submission" date="2023-03" db="EMBL/GenBank/DDBJ databases">
        <title>Actinoallomurus iriomotensis NBRC 103681.</title>
        <authorList>
            <person name="Ichikawa N."/>
            <person name="Sato H."/>
            <person name="Tonouchi N."/>
        </authorList>
    </citation>
    <scope>NUCLEOTIDE SEQUENCE</scope>
    <source>
        <strain evidence="1">NBRC 103681</strain>
    </source>
</reference>
<dbReference type="CDD" id="cd00093">
    <property type="entry name" value="HTH_XRE"/>
    <property type="match status" value="1"/>
</dbReference>
<accession>A0A9W6VPV2</accession>